<feature type="transmembrane region" description="Helical" evidence="1">
    <location>
        <begin position="85"/>
        <end position="107"/>
    </location>
</feature>
<evidence type="ECO:0000313" key="2">
    <source>
        <dbReference type="EMBL" id="SSA40139.1"/>
    </source>
</evidence>
<dbReference type="Proteomes" id="UP000250222">
    <property type="component" value="Unassembled WGS sequence"/>
</dbReference>
<dbReference type="AlphaFoldDB" id="A0A2Y9AC57"/>
<reference evidence="2 3" key="1">
    <citation type="submission" date="2016-10" db="EMBL/GenBank/DDBJ databases">
        <authorList>
            <person name="Cai Z."/>
        </authorList>
    </citation>
    <scope>NUCLEOTIDE SEQUENCE [LARGE SCALE GENOMIC DNA]</scope>
    <source>
        <strain evidence="2 3">CGMCC 1.10826</strain>
    </source>
</reference>
<sequence>MSIQPGTGPQGLDVGRASRAAGPGTWGQRGAAMLLDMAAVVLFAYLGRGAHEGGRSVADVLEVALPFLVARLLVTVLVQHGSLRLWPGGVVAWLVTWAGGLALRAALGGGTALPFVLVALGVLGALFLSWRLMWLMWLLMTRPRPRHR</sequence>
<feature type="transmembrane region" description="Helical" evidence="1">
    <location>
        <begin position="31"/>
        <end position="48"/>
    </location>
</feature>
<keyword evidence="1" id="KW-0472">Membrane</keyword>
<feature type="transmembrane region" description="Helical" evidence="1">
    <location>
        <begin position="113"/>
        <end position="139"/>
    </location>
</feature>
<dbReference type="EMBL" id="UETB01000004">
    <property type="protein sequence ID" value="SSA40139.1"/>
    <property type="molecule type" value="Genomic_DNA"/>
</dbReference>
<accession>A0A2Y9AC57</accession>
<evidence type="ECO:0000313" key="3">
    <source>
        <dbReference type="Proteomes" id="UP000250222"/>
    </source>
</evidence>
<gene>
    <name evidence="2" type="ORF">SAMN05216184_10453</name>
</gene>
<keyword evidence="3" id="KW-1185">Reference proteome</keyword>
<dbReference type="InterPro" id="IPR021414">
    <property type="entry name" value="DUF3054"/>
</dbReference>
<evidence type="ECO:0008006" key="4">
    <source>
        <dbReference type="Google" id="ProtNLM"/>
    </source>
</evidence>
<name>A0A2Y9AC57_9MICO</name>
<keyword evidence="1" id="KW-0812">Transmembrane</keyword>
<proteinExistence type="predicted"/>
<evidence type="ECO:0000256" key="1">
    <source>
        <dbReference type="SAM" id="Phobius"/>
    </source>
</evidence>
<organism evidence="2 3">
    <name type="scientific">Georgenia satyanarayanai</name>
    <dbReference type="NCBI Taxonomy" id="860221"/>
    <lineage>
        <taxon>Bacteria</taxon>
        <taxon>Bacillati</taxon>
        <taxon>Actinomycetota</taxon>
        <taxon>Actinomycetes</taxon>
        <taxon>Micrococcales</taxon>
        <taxon>Bogoriellaceae</taxon>
        <taxon>Georgenia</taxon>
    </lineage>
</organism>
<keyword evidence="1" id="KW-1133">Transmembrane helix</keyword>
<dbReference type="Pfam" id="PF11255">
    <property type="entry name" value="DUF3054"/>
    <property type="match status" value="1"/>
</dbReference>
<protein>
    <recommendedName>
        <fullName evidence="4">DUF3054 domain-containing protein</fullName>
    </recommendedName>
</protein>
<dbReference type="RefSeq" id="WP_258369302.1">
    <property type="nucleotide sequence ID" value="NZ_QKLZ01000004.1"/>
</dbReference>